<dbReference type="PANTHER" id="PTHR30115:SF11">
    <property type="entry name" value="NITROGEN REGULATORY PROTEIN P-II HOMOLOG"/>
    <property type="match status" value="1"/>
</dbReference>
<dbReference type="PANTHER" id="PTHR30115">
    <property type="entry name" value="NITROGEN REGULATORY PROTEIN P-II"/>
    <property type="match status" value="1"/>
</dbReference>
<dbReference type="InterPro" id="IPR017918">
    <property type="entry name" value="N-reg_PII_CS"/>
</dbReference>
<dbReference type="GO" id="GO:0030234">
    <property type="term" value="F:enzyme regulator activity"/>
    <property type="evidence" value="ECO:0007669"/>
    <property type="project" value="InterPro"/>
</dbReference>
<dbReference type="Pfam" id="PF00543">
    <property type="entry name" value="P-II"/>
    <property type="match status" value="1"/>
</dbReference>
<proteinExistence type="inferred from homology"/>
<name>A0T2Q5_9EURY</name>
<dbReference type="GO" id="GO:0005524">
    <property type="term" value="F:ATP binding"/>
    <property type="evidence" value="ECO:0007669"/>
    <property type="project" value="TreeGrafter"/>
</dbReference>
<sequence length="128" mass="14120">MKEVLAIIRPNMVSKTGKALEAVGFPAMTVIRCFGRGKEKGYIDAKLPEDVDKEKIIEEGEKLGMRMKYIPKRMISIVVDDADVPFVVGIIMKVNRTGKPGDGKIFVLPVEEAIRIRTGEFGVEAIGN</sequence>
<dbReference type="Gene3D" id="3.30.70.120">
    <property type="match status" value="1"/>
</dbReference>
<reference evidence="2" key="1">
    <citation type="journal article" date="2006" name="Science">
        <title>Nitrogen fixation at 92 degrees C by a hydrothermal vent archaeon.</title>
        <authorList>
            <person name="Mehta M.P."/>
            <person name="Baross J.A."/>
        </authorList>
    </citation>
    <scope>NUCLEOTIDE SEQUENCE</scope>
    <source>
        <strain evidence="2">FS406-22</strain>
    </source>
</reference>
<dbReference type="GO" id="GO:0006808">
    <property type="term" value="P:regulation of nitrogen utilization"/>
    <property type="evidence" value="ECO:0007669"/>
    <property type="project" value="InterPro"/>
</dbReference>
<dbReference type="PRINTS" id="PR00340">
    <property type="entry name" value="PIIGLNB"/>
</dbReference>
<dbReference type="PROSITE" id="PS51343">
    <property type="entry name" value="PII_GLNB_DOM"/>
    <property type="match status" value="1"/>
</dbReference>
<dbReference type="InterPro" id="IPR015867">
    <property type="entry name" value="N-reg_PII/ATP_PRibTrfase_C"/>
</dbReference>
<accession>A0T2Q5</accession>
<comment type="similarity">
    <text evidence="1">Belongs to the P(II) protein family.</text>
</comment>
<protein>
    <submittedName>
        <fullName evidence="2">NifI2</fullName>
    </submittedName>
</protein>
<dbReference type="GO" id="GO:0005829">
    <property type="term" value="C:cytosol"/>
    <property type="evidence" value="ECO:0007669"/>
    <property type="project" value="TreeGrafter"/>
</dbReference>
<organism evidence="2">
    <name type="scientific">hyperthermophilic methanogen FS406-22</name>
    <dbReference type="NCBI Taxonomy" id="412882"/>
    <lineage>
        <taxon>Archaea</taxon>
        <taxon>Methanobacteriati</taxon>
        <taxon>Methanobacteriota</taxon>
        <taxon>Methanomada group</taxon>
        <taxon>Methanococci</taxon>
        <taxon>Methanococcales</taxon>
    </lineage>
</organism>
<dbReference type="SUPFAM" id="SSF54913">
    <property type="entry name" value="GlnB-like"/>
    <property type="match status" value="1"/>
</dbReference>
<evidence type="ECO:0000313" key="2">
    <source>
        <dbReference type="EMBL" id="ABK78683.1"/>
    </source>
</evidence>
<dbReference type="EMBL" id="EF079967">
    <property type="protein sequence ID" value="ABK78683.1"/>
    <property type="molecule type" value="Genomic_DNA"/>
</dbReference>
<dbReference type="InterPro" id="IPR002187">
    <property type="entry name" value="N-reg_PII"/>
</dbReference>
<dbReference type="PROSITE" id="PS00638">
    <property type="entry name" value="PII_GLNB_CTER"/>
    <property type="match status" value="1"/>
</dbReference>
<dbReference type="AlphaFoldDB" id="A0T2Q5"/>
<gene>
    <name evidence="2" type="primary">nifI2</name>
</gene>
<dbReference type="SMART" id="SM00938">
    <property type="entry name" value="P-II"/>
    <property type="match status" value="1"/>
</dbReference>
<dbReference type="InterPro" id="IPR011322">
    <property type="entry name" value="N-reg_PII-like_a/b"/>
</dbReference>
<evidence type="ECO:0000256" key="1">
    <source>
        <dbReference type="RuleBase" id="RU003936"/>
    </source>
</evidence>